<keyword evidence="3" id="KW-1185">Reference proteome</keyword>
<comment type="caution">
    <text evidence="2">The sequence shown here is derived from an EMBL/GenBank/DDBJ whole genome shotgun (WGS) entry which is preliminary data.</text>
</comment>
<protein>
    <submittedName>
        <fullName evidence="2">Uncharacterized protein</fullName>
    </submittedName>
</protein>
<feature type="chain" id="PRO_5004975267" evidence="1">
    <location>
        <begin position="21"/>
        <end position="144"/>
    </location>
</feature>
<reference evidence="2 3" key="1">
    <citation type="journal article" date="2013" name="Curr. Biol.">
        <title>The Genome of the Foraminiferan Reticulomyxa filosa.</title>
        <authorList>
            <person name="Glockner G."/>
            <person name="Hulsmann N."/>
            <person name="Schleicher M."/>
            <person name="Noegel A.A."/>
            <person name="Eichinger L."/>
            <person name="Gallinger C."/>
            <person name="Pawlowski J."/>
            <person name="Sierra R."/>
            <person name="Euteneuer U."/>
            <person name="Pillet L."/>
            <person name="Moustafa A."/>
            <person name="Platzer M."/>
            <person name="Groth M."/>
            <person name="Szafranski K."/>
            <person name="Schliwa M."/>
        </authorList>
    </citation>
    <scope>NUCLEOTIDE SEQUENCE [LARGE SCALE GENOMIC DNA]</scope>
</reference>
<sequence>MLCGFCALLANAWLQNLWYCFEEMYHFPSEYEHMQILITNKQRYIANNCMELAVKYKMIDYERIEVLANGAFIALYGSCMFDSKNTKNALSRPDIIELDKQTKRMCLGCRYIILEEIEVNPATSKKKTTKLTNCRLLEKLVPMM</sequence>
<dbReference type="EMBL" id="ASPP01021719">
    <property type="protein sequence ID" value="ETO12108.1"/>
    <property type="molecule type" value="Genomic_DNA"/>
</dbReference>
<gene>
    <name evidence="2" type="ORF">RFI_25268</name>
</gene>
<proteinExistence type="predicted"/>
<evidence type="ECO:0000313" key="2">
    <source>
        <dbReference type="EMBL" id="ETO12108.1"/>
    </source>
</evidence>
<evidence type="ECO:0000256" key="1">
    <source>
        <dbReference type="SAM" id="SignalP"/>
    </source>
</evidence>
<dbReference type="AlphaFoldDB" id="X6MDL1"/>
<accession>X6MDL1</accession>
<keyword evidence="1" id="KW-0732">Signal</keyword>
<evidence type="ECO:0000313" key="3">
    <source>
        <dbReference type="Proteomes" id="UP000023152"/>
    </source>
</evidence>
<name>X6MDL1_RETFI</name>
<dbReference type="Proteomes" id="UP000023152">
    <property type="component" value="Unassembled WGS sequence"/>
</dbReference>
<organism evidence="2 3">
    <name type="scientific">Reticulomyxa filosa</name>
    <dbReference type="NCBI Taxonomy" id="46433"/>
    <lineage>
        <taxon>Eukaryota</taxon>
        <taxon>Sar</taxon>
        <taxon>Rhizaria</taxon>
        <taxon>Retaria</taxon>
        <taxon>Foraminifera</taxon>
        <taxon>Monothalamids</taxon>
        <taxon>Reticulomyxidae</taxon>
        <taxon>Reticulomyxa</taxon>
    </lineage>
</organism>
<feature type="signal peptide" evidence="1">
    <location>
        <begin position="1"/>
        <end position="20"/>
    </location>
</feature>